<reference evidence="2" key="2">
    <citation type="journal article" date="2015" name="Fish Shellfish Immunol.">
        <title>Early steps in the European eel (Anguilla anguilla)-Vibrio vulnificus interaction in the gills: Role of the RtxA13 toxin.</title>
        <authorList>
            <person name="Callol A."/>
            <person name="Pajuelo D."/>
            <person name="Ebbesson L."/>
            <person name="Teles M."/>
            <person name="MacKenzie S."/>
            <person name="Amaro C."/>
        </authorList>
    </citation>
    <scope>NUCLEOTIDE SEQUENCE</scope>
</reference>
<evidence type="ECO:0000313" key="2">
    <source>
        <dbReference type="EMBL" id="JAH49643.1"/>
    </source>
</evidence>
<sequence>MPIMGRKEMHGVNTTEEKHAGRRRALDVHRPNDANLRDNVRRPMTVPCGTGQRDVQTTPKIAPCCVYCI</sequence>
<dbReference type="EMBL" id="GBXM01058934">
    <property type="protein sequence ID" value="JAH49643.1"/>
    <property type="molecule type" value="Transcribed_RNA"/>
</dbReference>
<feature type="region of interest" description="Disordered" evidence="1">
    <location>
        <begin position="1"/>
        <end position="41"/>
    </location>
</feature>
<proteinExistence type="predicted"/>
<dbReference type="AlphaFoldDB" id="A0A0E9TA95"/>
<name>A0A0E9TA95_ANGAN</name>
<accession>A0A0E9TA95</accession>
<evidence type="ECO:0000256" key="1">
    <source>
        <dbReference type="SAM" id="MobiDB-lite"/>
    </source>
</evidence>
<organism evidence="2">
    <name type="scientific">Anguilla anguilla</name>
    <name type="common">European freshwater eel</name>
    <name type="synonym">Muraena anguilla</name>
    <dbReference type="NCBI Taxonomy" id="7936"/>
    <lineage>
        <taxon>Eukaryota</taxon>
        <taxon>Metazoa</taxon>
        <taxon>Chordata</taxon>
        <taxon>Craniata</taxon>
        <taxon>Vertebrata</taxon>
        <taxon>Euteleostomi</taxon>
        <taxon>Actinopterygii</taxon>
        <taxon>Neopterygii</taxon>
        <taxon>Teleostei</taxon>
        <taxon>Anguilliformes</taxon>
        <taxon>Anguillidae</taxon>
        <taxon>Anguilla</taxon>
    </lineage>
</organism>
<reference evidence="2" key="1">
    <citation type="submission" date="2014-11" db="EMBL/GenBank/DDBJ databases">
        <authorList>
            <person name="Amaro Gonzalez C."/>
        </authorList>
    </citation>
    <scope>NUCLEOTIDE SEQUENCE</scope>
</reference>
<protein>
    <submittedName>
        <fullName evidence="2">Uncharacterized protein</fullName>
    </submittedName>
</protein>